<organism evidence="8 9">
    <name type="scientific">Cryobacterium breve</name>
    <dbReference type="NCBI Taxonomy" id="1259258"/>
    <lineage>
        <taxon>Bacteria</taxon>
        <taxon>Bacillati</taxon>
        <taxon>Actinomycetota</taxon>
        <taxon>Actinomycetes</taxon>
        <taxon>Micrococcales</taxon>
        <taxon>Microbacteriaceae</taxon>
        <taxon>Cryobacterium</taxon>
    </lineage>
</organism>
<accession>A0ABY7NAP6</accession>
<gene>
    <name evidence="8" type="ORF">KIV56_14865</name>
</gene>
<evidence type="ECO:0000256" key="6">
    <source>
        <dbReference type="SAM" id="MobiDB-lite"/>
    </source>
</evidence>
<dbReference type="SUPFAM" id="SSF55031">
    <property type="entry name" value="Bacterial exopeptidase dimerisation domain"/>
    <property type="match status" value="1"/>
</dbReference>
<comment type="cofactor">
    <cofactor evidence="1">
        <name>Zn(2+)</name>
        <dbReference type="ChEBI" id="CHEBI:29105"/>
    </cofactor>
</comment>
<keyword evidence="4" id="KW-0378">Hydrolase</keyword>
<evidence type="ECO:0000256" key="2">
    <source>
        <dbReference type="ARBA" id="ARBA00006247"/>
    </source>
</evidence>
<keyword evidence="3" id="KW-0479">Metal-binding</keyword>
<protein>
    <submittedName>
        <fullName evidence="8">M20/M25/M40 family metallo-hydrolase</fullName>
    </submittedName>
</protein>
<evidence type="ECO:0000313" key="9">
    <source>
        <dbReference type="Proteomes" id="UP001212421"/>
    </source>
</evidence>
<keyword evidence="9" id="KW-1185">Reference proteome</keyword>
<dbReference type="InterPro" id="IPR050072">
    <property type="entry name" value="Peptidase_M20A"/>
</dbReference>
<dbReference type="Gene3D" id="3.30.70.360">
    <property type="match status" value="1"/>
</dbReference>
<evidence type="ECO:0000259" key="7">
    <source>
        <dbReference type="Pfam" id="PF07687"/>
    </source>
</evidence>
<dbReference type="PANTHER" id="PTHR43808:SF8">
    <property type="entry name" value="PEPTIDASE M20 DIMERISATION DOMAIN-CONTAINING PROTEIN"/>
    <property type="match status" value="1"/>
</dbReference>
<sequence length="476" mass="50355">MCTCRKDRTIADNSLPGSILPGTTLPGTTHPGNTIPTDALTRATVDLLRDLIRNACVNDGTADSGGEIRSVRTLEGFFAGSGLDLEVVEPHPGRASLITRIRGTDPGAPSLALVGHLDVVPVHEAGWSRDPFAAEIVDGEIWGRGALDMLCLTASYAAVTRAIATGSFRPRGDLVFAAVADEEAGSGLGVEWLTENRLDLIDADFVLTESGGVPVGSTPSISTTIGEKGLAGRRLIVHGTPGHGSAPWGARNAAIIAADAVHRLARYHAPVQITADWRRYVAALDLDPALAARLLDPVRIIDALHELGTLAGFAHASTHTTVSPNVVRAGDKDNVIPALATVTLDIRVLPGIAAADVDAYLREALGELMADVTIEGEGFEAATRSPIDTPLYDALGAAARRAYPNADLLPMLSVGGSDARFYRRRGIPAYGFALLSRRWDYGMFRQLFHGNDERIDVESVSLTVNALDAVVRDLHG</sequence>
<dbReference type="Pfam" id="PF07687">
    <property type="entry name" value="M20_dimer"/>
    <property type="match status" value="1"/>
</dbReference>
<feature type="domain" description="Peptidase M20 dimerisation" evidence="7">
    <location>
        <begin position="225"/>
        <end position="369"/>
    </location>
</feature>
<dbReference type="SUPFAM" id="SSF53187">
    <property type="entry name" value="Zn-dependent exopeptidases"/>
    <property type="match status" value="1"/>
</dbReference>
<evidence type="ECO:0000256" key="1">
    <source>
        <dbReference type="ARBA" id="ARBA00001947"/>
    </source>
</evidence>
<dbReference type="RefSeq" id="WP_281534167.1">
    <property type="nucleotide sequence ID" value="NZ_CP075584.1"/>
</dbReference>
<dbReference type="InterPro" id="IPR036264">
    <property type="entry name" value="Bact_exopeptidase_dim_dom"/>
</dbReference>
<feature type="compositionally biased region" description="Low complexity" evidence="6">
    <location>
        <begin position="15"/>
        <end position="32"/>
    </location>
</feature>
<reference evidence="8 9" key="1">
    <citation type="submission" date="2021-05" db="EMBL/GenBank/DDBJ databases">
        <authorList>
            <person name="Kumar R."/>
            <person name="Kumar A."/>
            <person name="Mukhia S."/>
        </authorList>
    </citation>
    <scope>NUCLEOTIDE SEQUENCE [LARGE SCALE GENOMIC DNA]</scope>
    <source>
        <strain evidence="8 9">ERMR7:08</strain>
    </source>
</reference>
<comment type="similarity">
    <text evidence="2">Belongs to the peptidase M20A family.</text>
</comment>
<dbReference type="PROSITE" id="PS00758">
    <property type="entry name" value="ARGE_DAPE_CPG2_1"/>
    <property type="match status" value="1"/>
</dbReference>
<dbReference type="Proteomes" id="UP001212421">
    <property type="component" value="Chromosome"/>
</dbReference>
<dbReference type="InterPro" id="IPR002933">
    <property type="entry name" value="Peptidase_M20"/>
</dbReference>
<dbReference type="PANTHER" id="PTHR43808">
    <property type="entry name" value="ACETYLORNITHINE DEACETYLASE"/>
    <property type="match status" value="1"/>
</dbReference>
<evidence type="ECO:0000256" key="4">
    <source>
        <dbReference type="ARBA" id="ARBA00022801"/>
    </source>
</evidence>
<dbReference type="EMBL" id="CP075584">
    <property type="protein sequence ID" value="WBM79578.1"/>
    <property type="molecule type" value="Genomic_DNA"/>
</dbReference>
<keyword evidence="5" id="KW-0862">Zinc</keyword>
<dbReference type="Gene3D" id="3.40.630.10">
    <property type="entry name" value="Zn peptidases"/>
    <property type="match status" value="1"/>
</dbReference>
<evidence type="ECO:0000256" key="3">
    <source>
        <dbReference type="ARBA" id="ARBA00022723"/>
    </source>
</evidence>
<dbReference type="InterPro" id="IPR001261">
    <property type="entry name" value="ArgE/DapE_CS"/>
</dbReference>
<feature type="region of interest" description="Disordered" evidence="6">
    <location>
        <begin position="13"/>
        <end position="36"/>
    </location>
</feature>
<evidence type="ECO:0000256" key="5">
    <source>
        <dbReference type="ARBA" id="ARBA00022833"/>
    </source>
</evidence>
<proteinExistence type="inferred from homology"/>
<name>A0ABY7NAP6_9MICO</name>
<dbReference type="Gene3D" id="1.10.150.900">
    <property type="match status" value="1"/>
</dbReference>
<dbReference type="InterPro" id="IPR011650">
    <property type="entry name" value="Peptidase_M20_dimer"/>
</dbReference>
<dbReference type="Pfam" id="PF01546">
    <property type="entry name" value="Peptidase_M20"/>
    <property type="match status" value="1"/>
</dbReference>
<evidence type="ECO:0000313" key="8">
    <source>
        <dbReference type="EMBL" id="WBM79578.1"/>
    </source>
</evidence>